<keyword evidence="2" id="KW-0472">Membrane</keyword>
<sequence>MTPVRRSRKRKRRSLTPFSPTPTTTKGSPSTKPRCGFRCQRHGDGVRGDEATCMERGGGQRRPKVSPLLLQQIVCGLGYVIWAGKIGFIFFM</sequence>
<keyword evidence="4" id="KW-1185">Reference proteome</keyword>
<feature type="transmembrane region" description="Helical" evidence="2">
    <location>
        <begin position="68"/>
        <end position="91"/>
    </location>
</feature>
<protein>
    <submittedName>
        <fullName evidence="3">Uncharacterized protein</fullName>
    </submittedName>
</protein>
<evidence type="ECO:0000313" key="3">
    <source>
        <dbReference type="EMBL" id="TYH76810.1"/>
    </source>
</evidence>
<accession>A0A5D2LCR2</accession>
<proteinExistence type="predicted"/>
<keyword evidence="2" id="KW-0812">Transmembrane</keyword>
<organism evidence="3 4">
    <name type="scientific">Gossypium tomentosum</name>
    <name type="common">Hawaiian cotton</name>
    <name type="synonym">Gossypium sandvicense</name>
    <dbReference type="NCBI Taxonomy" id="34277"/>
    <lineage>
        <taxon>Eukaryota</taxon>
        <taxon>Viridiplantae</taxon>
        <taxon>Streptophyta</taxon>
        <taxon>Embryophyta</taxon>
        <taxon>Tracheophyta</taxon>
        <taxon>Spermatophyta</taxon>
        <taxon>Magnoliopsida</taxon>
        <taxon>eudicotyledons</taxon>
        <taxon>Gunneridae</taxon>
        <taxon>Pentapetalae</taxon>
        <taxon>rosids</taxon>
        <taxon>malvids</taxon>
        <taxon>Malvales</taxon>
        <taxon>Malvaceae</taxon>
        <taxon>Malvoideae</taxon>
        <taxon>Gossypium</taxon>
    </lineage>
</organism>
<evidence type="ECO:0000313" key="4">
    <source>
        <dbReference type="Proteomes" id="UP000322667"/>
    </source>
</evidence>
<keyword evidence="2" id="KW-1133">Transmembrane helix</keyword>
<name>A0A5D2LCR2_GOSTO</name>
<feature type="region of interest" description="Disordered" evidence="1">
    <location>
        <begin position="1"/>
        <end position="41"/>
    </location>
</feature>
<gene>
    <name evidence="3" type="ORF">ES332_D04G112100v1</name>
</gene>
<dbReference type="Proteomes" id="UP000322667">
    <property type="component" value="Chromosome D04"/>
</dbReference>
<dbReference type="EMBL" id="CM017626">
    <property type="protein sequence ID" value="TYH76810.1"/>
    <property type="molecule type" value="Genomic_DNA"/>
</dbReference>
<reference evidence="3 4" key="1">
    <citation type="submission" date="2019-07" db="EMBL/GenBank/DDBJ databases">
        <title>WGS assembly of Gossypium tomentosum.</title>
        <authorList>
            <person name="Chen Z.J."/>
            <person name="Sreedasyam A."/>
            <person name="Ando A."/>
            <person name="Song Q."/>
            <person name="De L."/>
            <person name="Hulse-Kemp A."/>
            <person name="Ding M."/>
            <person name="Ye W."/>
            <person name="Kirkbride R."/>
            <person name="Jenkins J."/>
            <person name="Plott C."/>
            <person name="Lovell J."/>
            <person name="Lin Y.-M."/>
            <person name="Vaughn R."/>
            <person name="Liu B."/>
            <person name="Li W."/>
            <person name="Simpson S."/>
            <person name="Scheffler B."/>
            <person name="Saski C."/>
            <person name="Grover C."/>
            <person name="Hu G."/>
            <person name="Conover J."/>
            <person name="Carlson J."/>
            <person name="Shu S."/>
            <person name="Boston L."/>
            <person name="Williams M."/>
            <person name="Peterson D."/>
            <person name="Mcgee K."/>
            <person name="Jones D."/>
            <person name="Wendel J."/>
            <person name="Stelly D."/>
            <person name="Grimwood J."/>
            <person name="Schmutz J."/>
        </authorList>
    </citation>
    <scope>NUCLEOTIDE SEQUENCE [LARGE SCALE GENOMIC DNA]</scope>
    <source>
        <strain evidence="3">7179.01</strain>
    </source>
</reference>
<feature type="compositionally biased region" description="Low complexity" evidence="1">
    <location>
        <begin position="16"/>
        <end position="33"/>
    </location>
</feature>
<evidence type="ECO:0000256" key="2">
    <source>
        <dbReference type="SAM" id="Phobius"/>
    </source>
</evidence>
<evidence type="ECO:0000256" key="1">
    <source>
        <dbReference type="SAM" id="MobiDB-lite"/>
    </source>
</evidence>
<feature type="compositionally biased region" description="Basic residues" evidence="1">
    <location>
        <begin position="1"/>
        <end position="14"/>
    </location>
</feature>
<dbReference type="AlphaFoldDB" id="A0A5D2LCR2"/>